<evidence type="ECO:0000313" key="2">
    <source>
        <dbReference type="Proteomes" id="UP000656804"/>
    </source>
</evidence>
<gene>
    <name evidence="1" type="ORF">ISG29_17705</name>
</gene>
<protein>
    <submittedName>
        <fullName evidence="1">Replication-relaxation family protein</fullName>
    </submittedName>
</protein>
<dbReference type="Proteomes" id="UP000656804">
    <property type="component" value="Unassembled WGS sequence"/>
</dbReference>
<accession>A0A930Y8W1</accession>
<dbReference type="InterPro" id="IPR025855">
    <property type="entry name" value="Replic_Relax"/>
</dbReference>
<organism evidence="1 2">
    <name type="scientific">Nocardioides acrostichi</name>
    <dbReference type="NCBI Taxonomy" id="2784339"/>
    <lineage>
        <taxon>Bacteria</taxon>
        <taxon>Bacillati</taxon>
        <taxon>Actinomycetota</taxon>
        <taxon>Actinomycetes</taxon>
        <taxon>Propionibacteriales</taxon>
        <taxon>Nocardioidaceae</taxon>
        <taxon>Nocardioides</taxon>
    </lineage>
</organism>
<keyword evidence="2" id="KW-1185">Reference proteome</keyword>
<proteinExistence type="predicted"/>
<evidence type="ECO:0000313" key="1">
    <source>
        <dbReference type="EMBL" id="MBF4163522.1"/>
    </source>
</evidence>
<dbReference type="AlphaFoldDB" id="A0A930Y8W1"/>
<reference evidence="1" key="1">
    <citation type="submission" date="2020-11" db="EMBL/GenBank/DDBJ databases">
        <title>Nocardioides sp. CBS4Y-1, whole genome shotgun sequence.</title>
        <authorList>
            <person name="Tuo L."/>
        </authorList>
    </citation>
    <scope>NUCLEOTIDE SEQUENCE</scope>
    <source>
        <strain evidence="1">CBS4Y-1</strain>
    </source>
</reference>
<sequence length="142" mass="16039">MNTRRIHQLSEALGARDEQILTSLERFRLLDTHQLQRLHFANAHATTLAAARACNRTLRRLDDLGVITSLERRIGGVRRGSASYVWQLASLGERYLRAVHGRARRKRYLEPGAQFVTHTLAVNDLAVSLAEANRDLPGFTLN</sequence>
<dbReference type="EMBL" id="JADIVZ010000012">
    <property type="protein sequence ID" value="MBF4163522.1"/>
    <property type="molecule type" value="Genomic_DNA"/>
</dbReference>
<comment type="caution">
    <text evidence="1">The sequence shown here is derived from an EMBL/GenBank/DDBJ whole genome shotgun (WGS) entry which is preliminary data.</text>
</comment>
<name>A0A930Y8W1_9ACTN</name>
<dbReference type="Pfam" id="PF13814">
    <property type="entry name" value="Replic_Relax"/>
    <property type="match status" value="1"/>
</dbReference>